<keyword evidence="2" id="KW-1185">Reference proteome</keyword>
<dbReference type="EMBL" id="VSRR010000156">
    <property type="protein sequence ID" value="MPC11295.1"/>
    <property type="molecule type" value="Genomic_DNA"/>
</dbReference>
<name>A0A5B7CQ23_PORTR</name>
<comment type="caution">
    <text evidence="1">The sequence shown here is derived from an EMBL/GenBank/DDBJ whole genome shotgun (WGS) entry which is preliminary data.</text>
</comment>
<sequence>MEKRNVINSPARPARPQEVWFSHVRCRDPRDALQEPQSRGGSEATAGRRSFCVLFSDVVSVSAYLVDYGTVESLMNTPASPVSTSDM</sequence>
<proteinExistence type="predicted"/>
<dbReference type="Proteomes" id="UP000324222">
    <property type="component" value="Unassembled WGS sequence"/>
</dbReference>
<organism evidence="1 2">
    <name type="scientific">Portunus trituberculatus</name>
    <name type="common">Swimming crab</name>
    <name type="synonym">Neptunus trituberculatus</name>
    <dbReference type="NCBI Taxonomy" id="210409"/>
    <lineage>
        <taxon>Eukaryota</taxon>
        <taxon>Metazoa</taxon>
        <taxon>Ecdysozoa</taxon>
        <taxon>Arthropoda</taxon>
        <taxon>Crustacea</taxon>
        <taxon>Multicrustacea</taxon>
        <taxon>Malacostraca</taxon>
        <taxon>Eumalacostraca</taxon>
        <taxon>Eucarida</taxon>
        <taxon>Decapoda</taxon>
        <taxon>Pleocyemata</taxon>
        <taxon>Brachyura</taxon>
        <taxon>Eubrachyura</taxon>
        <taxon>Portunoidea</taxon>
        <taxon>Portunidae</taxon>
        <taxon>Portuninae</taxon>
        <taxon>Portunus</taxon>
    </lineage>
</organism>
<dbReference type="AlphaFoldDB" id="A0A5B7CQ23"/>
<reference evidence="1 2" key="1">
    <citation type="submission" date="2019-05" db="EMBL/GenBank/DDBJ databases">
        <title>Another draft genome of Portunus trituberculatus and its Hox gene families provides insights of decapod evolution.</title>
        <authorList>
            <person name="Jeong J.-H."/>
            <person name="Song I."/>
            <person name="Kim S."/>
            <person name="Choi T."/>
            <person name="Kim D."/>
            <person name="Ryu S."/>
            <person name="Kim W."/>
        </authorList>
    </citation>
    <scope>NUCLEOTIDE SEQUENCE [LARGE SCALE GENOMIC DNA]</scope>
    <source>
        <tissue evidence="1">Muscle</tissue>
    </source>
</reference>
<accession>A0A5B7CQ23</accession>
<gene>
    <name evidence="1" type="ORF">E2C01_003957</name>
</gene>
<evidence type="ECO:0000313" key="2">
    <source>
        <dbReference type="Proteomes" id="UP000324222"/>
    </source>
</evidence>
<protein>
    <submittedName>
        <fullName evidence="1">Uncharacterized protein</fullName>
    </submittedName>
</protein>
<evidence type="ECO:0000313" key="1">
    <source>
        <dbReference type="EMBL" id="MPC11295.1"/>
    </source>
</evidence>